<dbReference type="InterPro" id="IPR051096">
    <property type="entry name" value="BhsA/McbA_stress_biofilm_assoc"/>
</dbReference>
<evidence type="ECO:0000256" key="3">
    <source>
        <dbReference type="SAM" id="SignalP"/>
    </source>
</evidence>
<reference evidence="5 6" key="1">
    <citation type="submission" date="2017-02" db="EMBL/GenBank/DDBJ databases">
        <title>Complete genome sequence of the drought resistance-promoting endophyte Pantoea alhagi LTYR-11Z.</title>
        <authorList>
            <person name="Zhang L."/>
        </authorList>
    </citation>
    <scope>NUCLEOTIDE SEQUENCE [LARGE SCALE GENOMIC DNA]</scope>
    <source>
        <strain evidence="5 6">LTYR-11Z</strain>
    </source>
</reference>
<dbReference type="PROSITE" id="PS51257">
    <property type="entry name" value="PROKAR_LIPOPROTEIN"/>
    <property type="match status" value="1"/>
</dbReference>
<dbReference type="RefSeq" id="WP_085069875.1">
    <property type="nucleotide sequence ID" value="NZ_CP019706.1"/>
</dbReference>
<keyword evidence="1 3" id="KW-0732">Signal</keyword>
<accession>A0A1W6B5E3</accession>
<sequence length="110" mass="11729">MRYWPLLLLTLTLSACSTLRSTPEAPPPPLPQAQEIHRAQTTNLPRLGSITSTTRGSPDDAQREIAQKANQAGATYYQIVALSETVMPGMWYASAVLYGPAGSSAAGAQQ</sequence>
<dbReference type="Gene3D" id="3.30.1660.10">
    <property type="entry name" value="Flavin-binding protein dodecin"/>
    <property type="match status" value="1"/>
</dbReference>
<dbReference type="Pfam" id="PF07338">
    <property type="entry name" value="YdgH_BhsA-like"/>
    <property type="match status" value="1"/>
</dbReference>
<feature type="signal peptide" evidence="3">
    <location>
        <begin position="1"/>
        <end position="20"/>
    </location>
</feature>
<dbReference type="SUPFAM" id="SSF159871">
    <property type="entry name" value="YdgH-like"/>
    <property type="match status" value="1"/>
</dbReference>
<dbReference type="InterPro" id="IPR010854">
    <property type="entry name" value="YdgH/BhsA/McbA-like_dom"/>
</dbReference>
<proteinExistence type="predicted"/>
<dbReference type="OrthoDB" id="6415092at2"/>
<evidence type="ECO:0000256" key="2">
    <source>
        <dbReference type="SAM" id="MobiDB-lite"/>
    </source>
</evidence>
<evidence type="ECO:0000313" key="6">
    <source>
        <dbReference type="Proteomes" id="UP000192900"/>
    </source>
</evidence>
<dbReference type="STRING" id="1891675.B1H58_09990"/>
<protein>
    <submittedName>
        <fullName evidence="5">Bioflm peroxide resistance protein BsmA</fullName>
    </submittedName>
</protein>
<dbReference type="Proteomes" id="UP000192900">
    <property type="component" value="Chromosome"/>
</dbReference>
<dbReference type="AlphaFoldDB" id="A0A1W6B5E3"/>
<name>A0A1W6B5E3_9GAMM</name>
<dbReference type="KEGG" id="palh:B1H58_09990"/>
<feature type="compositionally biased region" description="Polar residues" evidence="2">
    <location>
        <begin position="39"/>
        <end position="56"/>
    </location>
</feature>
<dbReference type="NCBIfam" id="NF011433">
    <property type="entry name" value="PRK14864.1"/>
    <property type="match status" value="1"/>
</dbReference>
<dbReference type="PANTHER" id="PTHR34156">
    <property type="entry name" value="OUTER MEMBRANE PROTEIN-RELATED-RELATED"/>
    <property type="match status" value="1"/>
</dbReference>
<feature type="chain" id="PRO_5012009378" evidence="3">
    <location>
        <begin position="21"/>
        <end position="110"/>
    </location>
</feature>
<evidence type="ECO:0000256" key="1">
    <source>
        <dbReference type="ARBA" id="ARBA00022729"/>
    </source>
</evidence>
<evidence type="ECO:0000313" key="5">
    <source>
        <dbReference type="EMBL" id="ARJ42311.1"/>
    </source>
</evidence>
<organism evidence="5 6">
    <name type="scientific">Pantoea alhagi</name>
    <dbReference type="NCBI Taxonomy" id="1891675"/>
    <lineage>
        <taxon>Bacteria</taxon>
        <taxon>Pseudomonadati</taxon>
        <taxon>Pseudomonadota</taxon>
        <taxon>Gammaproteobacteria</taxon>
        <taxon>Enterobacterales</taxon>
        <taxon>Erwiniaceae</taxon>
        <taxon>Pantoea</taxon>
    </lineage>
</organism>
<dbReference type="InterPro" id="IPR036275">
    <property type="entry name" value="YdgH-like_sf"/>
</dbReference>
<keyword evidence="6" id="KW-1185">Reference proteome</keyword>
<gene>
    <name evidence="5" type="ORF">B1H58_09990</name>
</gene>
<dbReference type="PANTHER" id="PTHR34156:SF11">
    <property type="entry name" value="LIPOPROTEIN BSMA"/>
    <property type="match status" value="1"/>
</dbReference>
<dbReference type="EMBL" id="CP019706">
    <property type="protein sequence ID" value="ARJ42311.1"/>
    <property type="molecule type" value="Genomic_DNA"/>
</dbReference>
<feature type="domain" description="YdgH/BhsA/McbA-like" evidence="4">
    <location>
        <begin position="46"/>
        <end position="98"/>
    </location>
</feature>
<evidence type="ECO:0000259" key="4">
    <source>
        <dbReference type="Pfam" id="PF07338"/>
    </source>
</evidence>
<feature type="region of interest" description="Disordered" evidence="2">
    <location>
        <begin position="19"/>
        <end position="61"/>
    </location>
</feature>
<dbReference type="InterPro" id="IPR025543">
    <property type="entry name" value="Dodecin-like"/>
</dbReference>